<keyword evidence="2" id="KW-1133">Transmembrane helix</keyword>
<organism evidence="3 4">
    <name type="scientific">Rhipicephalus sanguineus</name>
    <name type="common">Brown dog tick</name>
    <name type="synonym">Ixodes sanguineus</name>
    <dbReference type="NCBI Taxonomy" id="34632"/>
    <lineage>
        <taxon>Eukaryota</taxon>
        <taxon>Metazoa</taxon>
        <taxon>Ecdysozoa</taxon>
        <taxon>Arthropoda</taxon>
        <taxon>Chelicerata</taxon>
        <taxon>Arachnida</taxon>
        <taxon>Acari</taxon>
        <taxon>Parasitiformes</taxon>
        <taxon>Ixodida</taxon>
        <taxon>Ixodoidea</taxon>
        <taxon>Ixodidae</taxon>
        <taxon>Rhipicephalinae</taxon>
        <taxon>Rhipicephalus</taxon>
        <taxon>Rhipicephalus</taxon>
    </lineage>
</organism>
<feature type="compositionally biased region" description="Low complexity" evidence="1">
    <location>
        <begin position="325"/>
        <end position="344"/>
    </location>
</feature>
<comment type="caution">
    <text evidence="3">The sequence shown here is derived from an EMBL/GenBank/DDBJ whole genome shotgun (WGS) entry which is preliminary data.</text>
</comment>
<reference evidence="3" key="1">
    <citation type="journal article" date="2020" name="Cell">
        <title>Large-Scale Comparative Analyses of Tick Genomes Elucidate Their Genetic Diversity and Vector Capacities.</title>
        <authorList>
            <consortium name="Tick Genome and Microbiome Consortium (TIGMIC)"/>
            <person name="Jia N."/>
            <person name="Wang J."/>
            <person name="Shi W."/>
            <person name="Du L."/>
            <person name="Sun Y."/>
            <person name="Zhan W."/>
            <person name="Jiang J.F."/>
            <person name="Wang Q."/>
            <person name="Zhang B."/>
            <person name="Ji P."/>
            <person name="Bell-Sakyi L."/>
            <person name="Cui X.M."/>
            <person name="Yuan T.T."/>
            <person name="Jiang B.G."/>
            <person name="Yang W.F."/>
            <person name="Lam T.T."/>
            <person name="Chang Q.C."/>
            <person name="Ding S.J."/>
            <person name="Wang X.J."/>
            <person name="Zhu J.G."/>
            <person name="Ruan X.D."/>
            <person name="Zhao L."/>
            <person name="Wei J.T."/>
            <person name="Ye R.Z."/>
            <person name="Que T.C."/>
            <person name="Du C.H."/>
            <person name="Zhou Y.H."/>
            <person name="Cheng J.X."/>
            <person name="Dai P.F."/>
            <person name="Guo W.B."/>
            <person name="Han X.H."/>
            <person name="Huang E.J."/>
            <person name="Li L.F."/>
            <person name="Wei W."/>
            <person name="Gao Y.C."/>
            <person name="Liu J.Z."/>
            <person name="Shao H.Z."/>
            <person name="Wang X."/>
            <person name="Wang C.C."/>
            <person name="Yang T.C."/>
            <person name="Huo Q.B."/>
            <person name="Li W."/>
            <person name="Chen H.Y."/>
            <person name="Chen S.E."/>
            <person name="Zhou L.G."/>
            <person name="Ni X.B."/>
            <person name="Tian J.H."/>
            <person name="Sheng Y."/>
            <person name="Liu T."/>
            <person name="Pan Y.S."/>
            <person name="Xia L.Y."/>
            <person name="Li J."/>
            <person name="Zhao F."/>
            <person name="Cao W.C."/>
        </authorList>
    </citation>
    <scope>NUCLEOTIDE SEQUENCE</scope>
    <source>
        <strain evidence="3">Rsan-2018</strain>
    </source>
</reference>
<dbReference type="OrthoDB" id="6429993at2759"/>
<keyword evidence="4" id="KW-1185">Reference proteome</keyword>
<gene>
    <name evidence="3" type="ORF">HPB52_013166</name>
</gene>
<dbReference type="Proteomes" id="UP000821837">
    <property type="component" value="Chromosome 8"/>
</dbReference>
<feature type="compositionally biased region" description="Polar residues" evidence="1">
    <location>
        <begin position="315"/>
        <end position="324"/>
    </location>
</feature>
<dbReference type="EMBL" id="JABSTV010001254">
    <property type="protein sequence ID" value="KAH7939487.1"/>
    <property type="molecule type" value="Genomic_DNA"/>
</dbReference>
<evidence type="ECO:0000256" key="2">
    <source>
        <dbReference type="SAM" id="Phobius"/>
    </source>
</evidence>
<proteinExistence type="predicted"/>
<sequence>MSCRLLPFSGHRSQDGSYFALSTTKIWTLSPSPPDSNRRDGSGSKGGAVWRDSPLPQKLSGDAWRVVCANDRHVLLHDGAHAFLHTHRVSAWRNVTQEQRRGGLPVPAAIWCTPDEIQFLNLKTGSLTRFTVDDHINVTESTRLPVLPARKSHTHTWYHNDQVYVITDRYHNGSALQNSTTVLWKASGLSVYKNWKVASQWNQGNPEYPESLAKSYSWTGGENLWLWRELGKECELWRFNVTSETWSMLRKVHDSSAHGRPILAWSRKGDDVPCLMFADTACDSKPYTDCITQAELAGGEATTTSTASQVYTTTGASSSVTTQRTTPAGPTASGTTPTVTTSPTTTTWEVTTTTFSKATTVTSTSYTTSPSPTTTAAASPTAKAIAGGDTTYTVVDSDQSKWHQRNSGIFGSIIFFGTSITIFTIVGVVWCIRHCVHFPKEALLLRDPPSVRYTAIPDTIA</sequence>
<accession>A0A9D4SQR9</accession>
<evidence type="ECO:0000313" key="4">
    <source>
        <dbReference type="Proteomes" id="UP000821837"/>
    </source>
</evidence>
<dbReference type="AlphaFoldDB" id="A0A9D4SQR9"/>
<reference evidence="3" key="2">
    <citation type="submission" date="2021-09" db="EMBL/GenBank/DDBJ databases">
        <authorList>
            <person name="Jia N."/>
            <person name="Wang J."/>
            <person name="Shi W."/>
            <person name="Du L."/>
            <person name="Sun Y."/>
            <person name="Zhan W."/>
            <person name="Jiang J."/>
            <person name="Wang Q."/>
            <person name="Zhang B."/>
            <person name="Ji P."/>
            <person name="Sakyi L.B."/>
            <person name="Cui X."/>
            <person name="Yuan T."/>
            <person name="Jiang B."/>
            <person name="Yang W."/>
            <person name="Lam T.T.-Y."/>
            <person name="Chang Q."/>
            <person name="Ding S."/>
            <person name="Wang X."/>
            <person name="Zhu J."/>
            <person name="Ruan X."/>
            <person name="Zhao L."/>
            <person name="Wei J."/>
            <person name="Que T."/>
            <person name="Du C."/>
            <person name="Cheng J."/>
            <person name="Dai P."/>
            <person name="Han X."/>
            <person name="Huang E."/>
            <person name="Gao Y."/>
            <person name="Liu J."/>
            <person name="Shao H."/>
            <person name="Ye R."/>
            <person name="Li L."/>
            <person name="Wei W."/>
            <person name="Wang X."/>
            <person name="Wang C."/>
            <person name="Huo Q."/>
            <person name="Li W."/>
            <person name="Guo W."/>
            <person name="Chen H."/>
            <person name="Chen S."/>
            <person name="Zhou L."/>
            <person name="Zhou L."/>
            <person name="Ni X."/>
            <person name="Tian J."/>
            <person name="Zhou Y."/>
            <person name="Sheng Y."/>
            <person name="Liu T."/>
            <person name="Pan Y."/>
            <person name="Xia L."/>
            <person name="Li J."/>
            <person name="Zhao F."/>
            <person name="Cao W."/>
        </authorList>
    </citation>
    <scope>NUCLEOTIDE SEQUENCE</scope>
    <source>
        <strain evidence="3">Rsan-2018</strain>
        <tissue evidence="3">Larvae</tissue>
    </source>
</reference>
<protein>
    <submittedName>
        <fullName evidence="3">Uncharacterized protein</fullName>
    </submittedName>
</protein>
<keyword evidence="2" id="KW-0812">Transmembrane</keyword>
<dbReference type="VEuPathDB" id="VectorBase:RSAN_041318"/>
<dbReference type="OMA" id="VWCIRHC"/>
<feature type="region of interest" description="Disordered" evidence="1">
    <location>
        <begin position="312"/>
        <end position="344"/>
    </location>
</feature>
<evidence type="ECO:0000313" key="3">
    <source>
        <dbReference type="EMBL" id="KAH7939487.1"/>
    </source>
</evidence>
<name>A0A9D4SQR9_RHISA</name>
<keyword evidence="2" id="KW-0472">Membrane</keyword>
<feature type="transmembrane region" description="Helical" evidence="2">
    <location>
        <begin position="409"/>
        <end position="432"/>
    </location>
</feature>
<evidence type="ECO:0000256" key="1">
    <source>
        <dbReference type="SAM" id="MobiDB-lite"/>
    </source>
</evidence>
<feature type="region of interest" description="Disordered" evidence="1">
    <location>
        <begin position="30"/>
        <end position="54"/>
    </location>
</feature>